<sequence>MKRVLTSCMLALGIFWGTWVLAEDELTLSDEPLETQEDTEAELQLLEADPNEMSLQELKEEVQLLKDLQAGLAITLAACEDEPHCVTAFTEQEIDRMLDEIQRLIGKLEGQEKEYHELLDELQQVETEYSHLQTEFIQVAATIDRDSLEGNWADQFVFDDFDLGPDVPYPNEHVTLNMFEDAHKPLPIE</sequence>
<name>A0A1I1HW83_9GAMM</name>
<organism evidence="2 3">
    <name type="scientific">Marinospirillum celere</name>
    <dbReference type="NCBI Taxonomy" id="1122252"/>
    <lineage>
        <taxon>Bacteria</taxon>
        <taxon>Pseudomonadati</taxon>
        <taxon>Pseudomonadota</taxon>
        <taxon>Gammaproteobacteria</taxon>
        <taxon>Oceanospirillales</taxon>
        <taxon>Oceanospirillaceae</taxon>
        <taxon>Marinospirillum</taxon>
    </lineage>
</organism>
<dbReference type="STRING" id="1122252.SAMN05660443_1966"/>
<feature type="coiled-coil region" evidence="1">
    <location>
        <begin position="94"/>
        <end position="135"/>
    </location>
</feature>
<evidence type="ECO:0000313" key="3">
    <source>
        <dbReference type="Proteomes" id="UP000199058"/>
    </source>
</evidence>
<keyword evidence="3" id="KW-1185">Reference proteome</keyword>
<dbReference type="AlphaFoldDB" id="A0A1I1HW83"/>
<dbReference type="OrthoDB" id="6120474at2"/>
<protein>
    <submittedName>
        <fullName evidence="2">Uncharacterized protein</fullName>
    </submittedName>
</protein>
<evidence type="ECO:0000256" key="1">
    <source>
        <dbReference type="SAM" id="Coils"/>
    </source>
</evidence>
<evidence type="ECO:0000313" key="2">
    <source>
        <dbReference type="EMBL" id="SFC26228.1"/>
    </source>
</evidence>
<dbReference type="Proteomes" id="UP000199058">
    <property type="component" value="Unassembled WGS sequence"/>
</dbReference>
<reference evidence="2 3" key="1">
    <citation type="submission" date="2016-10" db="EMBL/GenBank/DDBJ databases">
        <authorList>
            <person name="de Groot N.N."/>
        </authorList>
    </citation>
    <scope>NUCLEOTIDE SEQUENCE [LARGE SCALE GENOMIC DNA]</scope>
    <source>
        <strain evidence="2 3">DSM 18438</strain>
    </source>
</reference>
<keyword evidence="1" id="KW-0175">Coiled coil</keyword>
<gene>
    <name evidence="2" type="ORF">SAMN05660443_1966</name>
</gene>
<dbReference type="RefSeq" id="WP_143089509.1">
    <property type="nucleotide sequence ID" value="NZ_FOLH01000004.1"/>
</dbReference>
<proteinExistence type="predicted"/>
<accession>A0A1I1HW83</accession>
<dbReference type="EMBL" id="FOLH01000004">
    <property type="protein sequence ID" value="SFC26228.1"/>
    <property type="molecule type" value="Genomic_DNA"/>
</dbReference>